<evidence type="ECO:0000256" key="13">
    <source>
        <dbReference type="PIRNR" id="PIRNR000099"/>
    </source>
</evidence>
<sequence length="438" mass="46284">MQTWSGLNEGQQQALLSRPAMADNKALSSAVAEIIQQVADNGDNALRELTARFDGVELSELGLPATELASAQRDISEHVKAAIDTAYRNIHVFHSAQKPVDVKVETAPGVVCELKHAPLDSVGLYIPGGSAPLISTVLMLGATAQVAGCPRKVLCTPPNKQGQVPAEIRYAASLCDINEVYLVGGAQAIAALALGTESIAKVDKIFGPGNSFVTEAKQQVSRIPAGPAIDMPAGPSEVLVIADSNANPVFVASDLLSQAEHGADSQAILVSDSQTLLQATEQEVARQLATLSRQETARKAMAHSRYILTDSIDSAIEVSNQYAPEHLIVQVEDAQACLPKLKNAGSIFVGQWSPESAGDYASGTNHVLPTYGYARNYSSLGLADFIRRYTVQELSASGLQNIGSAIMDLAQAEGLDAHKQAVALRLETLNGQQEQNNG</sequence>
<evidence type="ECO:0000256" key="8">
    <source>
        <dbReference type="ARBA" id="ARBA00023002"/>
    </source>
</evidence>
<dbReference type="InterPro" id="IPR022695">
    <property type="entry name" value="Histidinol_DH_monofunct"/>
</dbReference>
<evidence type="ECO:0000256" key="9">
    <source>
        <dbReference type="ARBA" id="ARBA00023027"/>
    </source>
</evidence>
<feature type="binding site" evidence="12 15">
    <location>
        <position position="210"/>
    </location>
    <ligand>
        <name>NAD(+)</name>
        <dbReference type="ChEBI" id="CHEBI:57540"/>
    </ligand>
</feature>
<dbReference type="SUPFAM" id="SSF53720">
    <property type="entry name" value="ALDH-like"/>
    <property type="match status" value="1"/>
</dbReference>
<dbReference type="PRINTS" id="PR00083">
    <property type="entry name" value="HOLDHDRGNASE"/>
</dbReference>
<comment type="pathway">
    <text evidence="2 12">Amino-acid biosynthesis; L-histidine biosynthesis; L-histidine from 5-phospho-alpha-D-ribose 1-diphosphate: step 9/9.</text>
</comment>
<feature type="binding site" evidence="12 16">
    <location>
        <position position="418"/>
    </location>
    <ligand>
        <name>substrate</name>
    </ligand>
</feature>
<dbReference type="HAMAP" id="MF_01024">
    <property type="entry name" value="HisD"/>
    <property type="match status" value="1"/>
</dbReference>
<dbReference type="InterPro" id="IPR001692">
    <property type="entry name" value="Histidinol_DH_CS"/>
</dbReference>
<accession>A0A857JNW4</accession>
<comment type="catalytic activity">
    <reaction evidence="11 12">
        <text>L-histidinol + 2 NAD(+) + H2O = L-histidine + 2 NADH + 3 H(+)</text>
        <dbReference type="Rhea" id="RHEA:20641"/>
        <dbReference type="ChEBI" id="CHEBI:15377"/>
        <dbReference type="ChEBI" id="CHEBI:15378"/>
        <dbReference type="ChEBI" id="CHEBI:57540"/>
        <dbReference type="ChEBI" id="CHEBI:57595"/>
        <dbReference type="ChEBI" id="CHEBI:57699"/>
        <dbReference type="ChEBI" id="CHEBI:57945"/>
        <dbReference type="EC" id="1.1.1.23"/>
    </reaction>
</comment>
<feature type="binding site" evidence="12 17">
    <location>
        <position position="261"/>
    </location>
    <ligand>
        <name>Zn(2+)</name>
        <dbReference type="ChEBI" id="CHEBI:29105"/>
    </ligand>
</feature>
<dbReference type="FunFam" id="3.40.50.1980:FF:000002">
    <property type="entry name" value="Histidinol dehydrogenase, chloroplastic"/>
    <property type="match status" value="1"/>
</dbReference>
<dbReference type="PANTHER" id="PTHR21256">
    <property type="entry name" value="HISTIDINOL DEHYDROGENASE HDH"/>
    <property type="match status" value="1"/>
</dbReference>
<dbReference type="KEGG" id="pmes:FX988_04039"/>
<dbReference type="GO" id="GO:0008270">
    <property type="term" value="F:zinc ion binding"/>
    <property type="evidence" value="ECO:0007669"/>
    <property type="project" value="UniProtKB-UniRule"/>
</dbReference>
<keyword evidence="20" id="KW-1185">Reference proteome</keyword>
<feature type="active site" description="Proton acceptor" evidence="12 14">
    <location>
        <position position="325"/>
    </location>
</feature>
<dbReference type="NCBIfam" id="TIGR00069">
    <property type="entry name" value="hisD"/>
    <property type="match status" value="1"/>
</dbReference>
<comment type="cofactor">
    <cofactor evidence="12 17">
        <name>Zn(2+)</name>
        <dbReference type="ChEBI" id="CHEBI:29105"/>
    </cofactor>
    <text evidence="12 17">Binds 1 zinc ion per subunit.</text>
</comment>
<keyword evidence="9 12" id="KW-0520">NAD</keyword>
<dbReference type="PROSITE" id="PS00611">
    <property type="entry name" value="HISOL_DEHYDROGENASE"/>
    <property type="match status" value="1"/>
</dbReference>
<evidence type="ECO:0000256" key="6">
    <source>
        <dbReference type="ARBA" id="ARBA00022723"/>
    </source>
</evidence>
<reference evidence="19 20" key="1">
    <citation type="submission" date="2019-12" db="EMBL/GenBank/DDBJ databases">
        <title>Genome sequencing and assembly of endphytes of Porphyra tenera.</title>
        <authorList>
            <person name="Park J.M."/>
            <person name="Shin R."/>
            <person name="Jo S.H."/>
        </authorList>
    </citation>
    <scope>NUCLEOTIDE SEQUENCE [LARGE SCALE GENOMIC DNA]</scope>
    <source>
        <strain evidence="19 20">GPM4</strain>
    </source>
</reference>
<dbReference type="Pfam" id="PF00815">
    <property type="entry name" value="Histidinol_dh"/>
    <property type="match status" value="1"/>
</dbReference>
<comment type="function">
    <text evidence="1 12">Catalyzes the sequential NAD-dependent oxidations of L-histidinol to L-histidinaldehyde and then to L-histidine.</text>
</comment>
<dbReference type="RefSeq" id="WP_160181829.1">
    <property type="nucleotide sequence ID" value="NZ_CP047656.1"/>
</dbReference>
<dbReference type="InterPro" id="IPR016161">
    <property type="entry name" value="Ald_DH/histidinol_DH"/>
</dbReference>
<dbReference type="GO" id="GO:0000105">
    <property type="term" value="P:L-histidine biosynthetic process"/>
    <property type="evidence" value="ECO:0007669"/>
    <property type="project" value="UniProtKB-UniRule"/>
</dbReference>
<keyword evidence="10 12" id="KW-0368">Histidine biosynthesis</keyword>
<evidence type="ECO:0000313" key="19">
    <source>
        <dbReference type="EMBL" id="QHJ13759.1"/>
    </source>
</evidence>
<feature type="binding site" evidence="12 15">
    <location>
        <position position="187"/>
    </location>
    <ligand>
        <name>NAD(+)</name>
        <dbReference type="ChEBI" id="CHEBI:57540"/>
    </ligand>
</feature>
<dbReference type="EMBL" id="CP047656">
    <property type="protein sequence ID" value="QHJ13759.1"/>
    <property type="molecule type" value="Genomic_DNA"/>
</dbReference>
<keyword evidence="6 12" id="KW-0479">Metal-binding</keyword>
<feature type="binding site" evidence="12 15">
    <location>
        <position position="125"/>
    </location>
    <ligand>
        <name>NAD(+)</name>
        <dbReference type="ChEBI" id="CHEBI:57540"/>
    </ligand>
</feature>
<evidence type="ECO:0000256" key="16">
    <source>
        <dbReference type="PIRSR" id="PIRSR000099-3"/>
    </source>
</evidence>
<feature type="binding site" evidence="12 16">
    <location>
        <position position="236"/>
    </location>
    <ligand>
        <name>substrate</name>
    </ligand>
</feature>
<keyword evidence="5 12" id="KW-0028">Amino-acid biosynthesis</keyword>
<dbReference type="GO" id="GO:0004399">
    <property type="term" value="F:histidinol dehydrogenase activity"/>
    <property type="evidence" value="ECO:0007669"/>
    <property type="project" value="UniProtKB-UniRule"/>
</dbReference>
<dbReference type="UniPathway" id="UPA00031">
    <property type="reaction ID" value="UER00014"/>
</dbReference>
<proteinExistence type="inferred from homology"/>
<evidence type="ECO:0000256" key="3">
    <source>
        <dbReference type="ARBA" id="ARBA00010178"/>
    </source>
</evidence>
<feature type="binding site" evidence="12 17">
    <location>
        <position position="258"/>
    </location>
    <ligand>
        <name>Zn(2+)</name>
        <dbReference type="ChEBI" id="CHEBI:29105"/>
    </ligand>
</feature>
<evidence type="ECO:0000256" key="1">
    <source>
        <dbReference type="ARBA" id="ARBA00003850"/>
    </source>
</evidence>
<dbReference type="Proteomes" id="UP000464524">
    <property type="component" value="Chromosome"/>
</dbReference>
<dbReference type="EC" id="1.1.1.23" evidence="4 12"/>
<evidence type="ECO:0000256" key="10">
    <source>
        <dbReference type="ARBA" id="ARBA00023102"/>
    </source>
</evidence>
<dbReference type="Gene3D" id="3.40.50.1980">
    <property type="entry name" value="Nitrogenase molybdenum iron protein domain"/>
    <property type="match status" value="2"/>
</dbReference>
<feature type="binding site" evidence="12 16">
    <location>
        <position position="258"/>
    </location>
    <ligand>
        <name>substrate</name>
    </ligand>
</feature>
<evidence type="ECO:0000256" key="11">
    <source>
        <dbReference type="ARBA" id="ARBA00049489"/>
    </source>
</evidence>
<dbReference type="PANTHER" id="PTHR21256:SF2">
    <property type="entry name" value="HISTIDINE BIOSYNTHESIS TRIFUNCTIONAL PROTEIN"/>
    <property type="match status" value="1"/>
</dbReference>
<feature type="binding site" evidence="12 17">
    <location>
        <position position="359"/>
    </location>
    <ligand>
        <name>Zn(2+)</name>
        <dbReference type="ChEBI" id="CHEBI:29105"/>
    </ligand>
</feature>
<evidence type="ECO:0000256" key="12">
    <source>
        <dbReference type="HAMAP-Rule" id="MF_01024"/>
    </source>
</evidence>
<dbReference type="FunFam" id="1.20.5.1300:FF:000001">
    <property type="entry name" value="Histidine biosynthesis trifunctional protein"/>
    <property type="match status" value="1"/>
</dbReference>
<feature type="binding site" evidence="12 16">
    <location>
        <position position="359"/>
    </location>
    <ligand>
        <name>substrate</name>
    </ligand>
</feature>
<protein>
    <recommendedName>
        <fullName evidence="4 12">Histidinol dehydrogenase</fullName>
        <shortName evidence="12">HDH</shortName>
        <ecNumber evidence="4 12">1.1.1.23</ecNumber>
    </recommendedName>
</protein>
<feature type="binding site" evidence="12 17">
    <location>
        <position position="418"/>
    </location>
    <ligand>
        <name>Zn(2+)</name>
        <dbReference type="ChEBI" id="CHEBI:29105"/>
    </ligand>
</feature>
<feature type="binding site" evidence="12 16">
    <location>
        <position position="261"/>
    </location>
    <ligand>
        <name>substrate</name>
    </ligand>
</feature>
<dbReference type="PIRSF" id="PIRSF000099">
    <property type="entry name" value="Histidinol_dh"/>
    <property type="match status" value="1"/>
</dbReference>
<feature type="active site" description="Proton acceptor" evidence="12 14">
    <location>
        <position position="326"/>
    </location>
</feature>
<keyword evidence="7 12" id="KW-0862">Zinc</keyword>
<keyword evidence="8 12" id="KW-0560">Oxidoreductase</keyword>
<dbReference type="FunFam" id="3.40.50.1980:FF:000001">
    <property type="entry name" value="Histidinol dehydrogenase"/>
    <property type="match status" value="1"/>
</dbReference>
<evidence type="ECO:0000256" key="4">
    <source>
        <dbReference type="ARBA" id="ARBA00012965"/>
    </source>
</evidence>
<evidence type="ECO:0000256" key="15">
    <source>
        <dbReference type="PIRSR" id="PIRSR000099-2"/>
    </source>
</evidence>
<evidence type="ECO:0000256" key="5">
    <source>
        <dbReference type="ARBA" id="ARBA00022605"/>
    </source>
</evidence>
<comment type="similarity">
    <text evidence="3 12 13 18">Belongs to the histidinol dehydrogenase family.</text>
</comment>
<feature type="binding site" evidence="12 16">
    <location>
        <position position="413"/>
    </location>
    <ligand>
        <name>substrate</name>
    </ligand>
</feature>
<dbReference type="Gene3D" id="1.20.5.1300">
    <property type="match status" value="1"/>
</dbReference>
<dbReference type="CDD" id="cd06572">
    <property type="entry name" value="Histidinol_dh"/>
    <property type="match status" value="1"/>
</dbReference>
<evidence type="ECO:0000256" key="17">
    <source>
        <dbReference type="PIRSR" id="PIRSR000099-4"/>
    </source>
</evidence>
<evidence type="ECO:0000256" key="7">
    <source>
        <dbReference type="ARBA" id="ARBA00022833"/>
    </source>
</evidence>
<organism evidence="19 20">
    <name type="scientific">Paraglaciecola mesophila</name>
    <dbReference type="NCBI Taxonomy" id="197222"/>
    <lineage>
        <taxon>Bacteria</taxon>
        <taxon>Pseudomonadati</taxon>
        <taxon>Pseudomonadota</taxon>
        <taxon>Gammaproteobacteria</taxon>
        <taxon>Alteromonadales</taxon>
        <taxon>Alteromonadaceae</taxon>
        <taxon>Paraglaciecola</taxon>
    </lineage>
</organism>
<gene>
    <name evidence="12" type="primary">hisD</name>
    <name evidence="19" type="ORF">FX988_04039</name>
</gene>
<evidence type="ECO:0000256" key="18">
    <source>
        <dbReference type="RuleBase" id="RU004175"/>
    </source>
</evidence>
<feature type="binding site" evidence="12 16">
    <location>
        <position position="326"/>
    </location>
    <ligand>
        <name>substrate</name>
    </ligand>
</feature>
<evidence type="ECO:0000256" key="14">
    <source>
        <dbReference type="PIRSR" id="PIRSR000099-1"/>
    </source>
</evidence>
<dbReference type="AlphaFoldDB" id="A0A857JNW4"/>
<evidence type="ECO:0000256" key="2">
    <source>
        <dbReference type="ARBA" id="ARBA00004940"/>
    </source>
</evidence>
<evidence type="ECO:0000313" key="20">
    <source>
        <dbReference type="Proteomes" id="UP000464524"/>
    </source>
</evidence>
<dbReference type="InterPro" id="IPR012131">
    <property type="entry name" value="Hstdl_DH"/>
</dbReference>
<name>A0A857JNW4_9ALTE</name>
<dbReference type="GO" id="GO:0051287">
    <property type="term" value="F:NAD binding"/>
    <property type="evidence" value="ECO:0007669"/>
    <property type="project" value="InterPro"/>
</dbReference>
<dbReference type="GO" id="GO:0005829">
    <property type="term" value="C:cytosol"/>
    <property type="evidence" value="ECO:0007669"/>
    <property type="project" value="TreeGrafter"/>
</dbReference>
<dbReference type="OrthoDB" id="9805269at2"/>